<dbReference type="Pfam" id="PF13469">
    <property type="entry name" value="Sulfotransfer_3"/>
    <property type="match status" value="1"/>
</dbReference>
<gene>
    <name evidence="2" type="ORF">L2764_09420</name>
</gene>
<dbReference type="RefSeq" id="WP_248939970.1">
    <property type="nucleotide sequence ID" value="NZ_JAKIKS010000029.1"/>
</dbReference>
<dbReference type="Gene3D" id="3.40.50.300">
    <property type="entry name" value="P-loop containing nucleotide triphosphate hydrolases"/>
    <property type="match status" value="1"/>
</dbReference>
<comment type="caution">
    <text evidence="2">The sequence shown here is derived from an EMBL/GenBank/DDBJ whole genome shotgun (WGS) entry which is preliminary data.</text>
</comment>
<dbReference type="InterPro" id="IPR026634">
    <property type="entry name" value="TPST-like"/>
</dbReference>
<name>A0ABT0LAK2_9GAMM</name>
<keyword evidence="1" id="KW-0808">Transferase</keyword>
<dbReference type="PANTHER" id="PTHR12788:SF10">
    <property type="entry name" value="PROTEIN-TYROSINE SULFOTRANSFERASE"/>
    <property type="match status" value="1"/>
</dbReference>
<accession>A0ABT0LAK2</accession>
<evidence type="ECO:0000256" key="1">
    <source>
        <dbReference type="ARBA" id="ARBA00022679"/>
    </source>
</evidence>
<sequence length="296" mass="34753">MSQHQGEQLIFILSQPRTGSTLLTRLLEGHSEVDALGETRLLQTALMTVSKRWNEKDSPELKYSRNDVKVFLDSFPKGKENYFNGMRLMFNHIYDSRLTHSHKSYFLDKTPRYAYFIPELYKTFPKAKYIFLFRNPLAVLSSISRHWTQYKSPFPNDDLEIVPSLLLEGRDLIGKNAISVNYEDLVSSPEKTLNKISQYLTLNFENTMLSYNQATQWKTGDKFIYDHNSPSASMTQEWEKYLTHPKIWNYSKKYLNLLGHDTLNQMGYQYSEILQVLNKSRPSHLKQFLSHLKKGR</sequence>
<evidence type="ECO:0000313" key="3">
    <source>
        <dbReference type="Proteomes" id="UP001203423"/>
    </source>
</evidence>
<dbReference type="SUPFAM" id="SSF52540">
    <property type="entry name" value="P-loop containing nucleoside triphosphate hydrolases"/>
    <property type="match status" value="1"/>
</dbReference>
<dbReference type="Proteomes" id="UP001203423">
    <property type="component" value="Unassembled WGS sequence"/>
</dbReference>
<proteinExistence type="predicted"/>
<dbReference type="InterPro" id="IPR027417">
    <property type="entry name" value="P-loop_NTPase"/>
</dbReference>
<organism evidence="2 3">
    <name type="scientific">Shewanella surugensis</name>
    <dbReference type="NCBI Taxonomy" id="212020"/>
    <lineage>
        <taxon>Bacteria</taxon>
        <taxon>Pseudomonadati</taxon>
        <taxon>Pseudomonadota</taxon>
        <taxon>Gammaproteobacteria</taxon>
        <taxon>Alteromonadales</taxon>
        <taxon>Shewanellaceae</taxon>
        <taxon>Shewanella</taxon>
    </lineage>
</organism>
<reference evidence="2 3" key="1">
    <citation type="submission" date="2022-01" db="EMBL/GenBank/DDBJ databases">
        <title>Whole genome-based taxonomy of the Shewanellaceae.</title>
        <authorList>
            <person name="Martin-Rodriguez A.J."/>
        </authorList>
    </citation>
    <scope>NUCLEOTIDE SEQUENCE [LARGE SCALE GENOMIC DNA]</scope>
    <source>
        <strain evidence="2 3">DSM 17177</strain>
    </source>
</reference>
<dbReference type="EMBL" id="JAKIKS010000029">
    <property type="protein sequence ID" value="MCL1124693.1"/>
    <property type="molecule type" value="Genomic_DNA"/>
</dbReference>
<keyword evidence="3" id="KW-1185">Reference proteome</keyword>
<evidence type="ECO:0000313" key="2">
    <source>
        <dbReference type="EMBL" id="MCL1124693.1"/>
    </source>
</evidence>
<protein>
    <submittedName>
        <fullName evidence="2">Sulfotransferase</fullName>
    </submittedName>
</protein>
<dbReference type="PANTHER" id="PTHR12788">
    <property type="entry name" value="PROTEIN-TYROSINE SULFOTRANSFERASE 2"/>
    <property type="match status" value="1"/>
</dbReference>